<dbReference type="SMART" id="SM00232">
    <property type="entry name" value="JAB_MPN"/>
    <property type="match status" value="1"/>
</dbReference>
<dbReference type="InterPro" id="IPR027524">
    <property type="entry name" value="eIF3h"/>
</dbReference>
<dbReference type="GO" id="GO:0008237">
    <property type="term" value="F:metallopeptidase activity"/>
    <property type="evidence" value="ECO:0007669"/>
    <property type="project" value="InterPro"/>
</dbReference>
<keyword evidence="1 4" id="KW-0963">Cytoplasm</keyword>
<dbReference type="InterPro" id="IPR050242">
    <property type="entry name" value="JAMM_MPN+_peptidase_M67A"/>
</dbReference>
<dbReference type="Pfam" id="PF19445">
    <property type="entry name" value="eIF3h_C"/>
    <property type="match status" value="1"/>
</dbReference>
<dbReference type="InterPro" id="IPR000555">
    <property type="entry name" value="JAMM/MPN+_dom"/>
</dbReference>
<name>A0A8B7P731_HYAAZ</name>
<dbReference type="GO" id="GO:0003743">
    <property type="term" value="F:translation initiation factor activity"/>
    <property type="evidence" value="ECO:0007669"/>
    <property type="project" value="UniProtKB-UniRule"/>
</dbReference>
<feature type="domain" description="MPN" evidence="6">
    <location>
        <begin position="18"/>
        <end position="150"/>
    </location>
</feature>
<comment type="subcellular location">
    <subcellularLocation>
        <location evidence="4">Cytoplasm</location>
    </subcellularLocation>
</comment>
<dbReference type="RefSeq" id="XP_018021677.1">
    <property type="nucleotide sequence ID" value="XM_018166188.2"/>
</dbReference>
<dbReference type="InterPro" id="IPR037518">
    <property type="entry name" value="MPN"/>
</dbReference>
<evidence type="ECO:0000256" key="4">
    <source>
        <dbReference type="HAMAP-Rule" id="MF_03007"/>
    </source>
</evidence>
<dbReference type="GeneID" id="108677885"/>
<organism evidence="7 8">
    <name type="scientific">Hyalella azteca</name>
    <name type="common">Amphipod</name>
    <dbReference type="NCBI Taxonomy" id="294128"/>
    <lineage>
        <taxon>Eukaryota</taxon>
        <taxon>Metazoa</taxon>
        <taxon>Ecdysozoa</taxon>
        <taxon>Arthropoda</taxon>
        <taxon>Crustacea</taxon>
        <taxon>Multicrustacea</taxon>
        <taxon>Malacostraca</taxon>
        <taxon>Eumalacostraca</taxon>
        <taxon>Peracarida</taxon>
        <taxon>Amphipoda</taxon>
        <taxon>Senticaudata</taxon>
        <taxon>Talitrida</taxon>
        <taxon>Talitroidea</taxon>
        <taxon>Hyalellidae</taxon>
        <taxon>Hyalella</taxon>
    </lineage>
</organism>
<evidence type="ECO:0000256" key="1">
    <source>
        <dbReference type="ARBA" id="ARBA00022490"/>
    </source>
</evidence>
<proteinExistence type="inferred from homology"/>
<comment type="similarity">
    <text evidence="4">Belongs to the eIF-3 subunit H family.</text>
</comment>
<dbReference type="OMA" id="WYQSTYF"/>
<comment type="function">
    <text evidence="4">Component of the eukaryotic translation initiation factor 3 (eIF-3) complex, which is involved in protein synthesis of a specialized repertoire of mRNAs and, together with other initiation factors, stimulates binding of mRNA and methionyl-tRNAi to the 40S ribosome. The eIF-3 complex specifically targets and initiates translation of a subset of mRNAs involved in cell proliferation.</text>
</comment>
<gene>
    <name evidence="8" type="primary">LOC108677885</name>
</gene>
<dbReference type="InterPro" id="IPR045810">
    <property type="entry name" value="eIF3h_C"/>
</dbReference>
<keyword evidence="7" id="KW-1185">Reference proteome</keyword>
<dbReference type="PANTHER" id="PTHR10410">
    <property type="entry name" value="EUKARYOTIC TRANSLATION INITIATION FACTOR 3 -RELATED"/>
    <property type="match status" value="1"/>
</dbReference>
<dbReference type="KEGG" id="hazt:108677885"/>
<comment type="subunit">
    <text evidence="4">Component of the eukaryotic translation initiation factor 3 (eIF-3) complex.</text>
</comment>
<keyword evidence="3 4" id="KW-0648">Protein biosynthesis</keyword>
<evidence type="ECO:0000313" key="7">
    <source>
        <dbReference type="Proteomes" id="UP000694843"/>
    </source>
</evidence>
<feature type="coiled-coil region" evidence="5">
    <location>
        <begin position="213"/>
        <end position="250"/>
    </location>
</feature>
<reference evidence="8" key="1">
    <citation type="submission" date="2025-08" db="UniProtKB">
        <authorList>
            <consortium name="RefSeq"/>
        </authorList>
    </citation>
    <scope>IDENTIFICATION</scope>
    <source>
        <tissue evidence="8">Whole organism</tissue>
    </source>
</reference>
<dbReference type="Proteomes" id="UP000694843">
    <property type="component" value="Unplaced"/>
</dbReference>
<evidence type="ECO:0000313" key="8">
    <source>
        <dbReference type="RefSeq" id="XP_018021677.1"/>
    </source>
</evidence>
<dbReference type="Gene3D" id="3.40.140.10">
    <property type="entry name" value="Cytidine Deaminase, domain 2"/>
    <property type="match status" value="1"/>
</dbReference>
<accession>A0A8B7P731</accession>
<evidence type="ECO:0000256" key="3">
    <source>
        <dbReference type="ARBA" id="ARBA00022917"/>
    </source>
</evidence>
<dbReference type="GO" id="GO:0005852">
    <property type="term" value="C:eukaryotic translation initiation factor 3 complex"/>
    <property type="evidence" value="ECO:0007669"/>
    <property type="project" value="UniProtKB-UniRule"/>
</dbReference>
<dbReference type="PROSITE" id="PS50249">
    <property type="entry name" value="MPN"/>
    <property type="match status" value="1"/>
</dbReference>
<evidence type="ECO:0000259" key="6">
    <source>
        <dbReference type="PROSITE" id="PS50249"/>
    </source>
</evidence>
<dbReference type="OrthoDB" id="10265695at2759"/>
<dbReference type="GO" id="GO:0001732">
    <property type="term" value="P:formation of cytoplasmic translation initiation complex"/>
    <property type="evidence" value="ECO:0007669"/>
    <property type="project" value="UniProtKB-UniRule"/>
</dbReference>
<dbReference type="AlphaFoldDB" id="A0A8B7P731"/>
<keyword evidence="5" id="KW-0175">Coiled coil</keyword>
<sequence length="327" mass="37241">MSRMKENFNQKPCVINCVQLEGLALLQLIKHCHEEGTGTTDVAQGVLLGLMVKDVLEVTNCFPFPTHAEDLDVEEYQLEMMRHLRKVNVDHLSVGWYQSSQLGNFVTKHLMESQFSYQSSIEESVVIVYDPIKTARGFLSVKAYRLTPEAINVIQEREFTPEVLRKLKLGHDNLFTEIKVVIRNSPLINILQCELYEQMPGQEASQFLDLGSLSTLDRQLRCLMDSVDELNQEANKFNSYQRQVSKLQMDKHKYMLKRSAENSARQSRGEPPLPEEDVAKLFKPIAPLPRLDATVTAGQINNYCKELSQFCSQALGKLFVAKALQDS</sequence>
<dbReference type="CDD" id="cd08065">
    <property type="entry name" value="MPN_eIF3h"/>
    <property type="match status" value="1"/>
</dbReference>
<evidence type="ECO:0000256" key="2">
    <source>
        <dbReference type="ARBA" id="ARBA00022540"/>
    </source>
</evidence>
<protein>
    <recommendedName>
        <fullName evidence="4">Eukaryotic translation initiation factor 3 subunit H</fullName>
        <shortName evidence="4">eIF3h</shortName>
    </recommendedName>
</protein>
<keyword evidence="2 4" id="KW-0396">Initiation factor</keyword>
<dbReference type="GO" id="GO:0016282">
    <property type="term" value="C:eukaryotic 43S preinitiation complex"/>
    <property type="evidence" value="ECO:0007669"/>
    <property type="project" value="UniProtKB-UniRule"/>
</dbReference>
<dbReference type="Pfam" id="PF01398">
    <property type="entry name" value="JAB"/>
    <property type="match status" value="1"/>
</dbReference>
<dbReference type="HAMAP" id="MF_03007">
    <property type="entry name" value="eIF3h"/>
    <property type="match status" value="1"/>
</dbReference>
<dbReference type="CTD" id="8667"/>
<evidence type="ECO:0000256" key="5">
    <source>
        <dbReference type="SAM" id="Coils"/>
    </source>
</evidence>
<dbReference type="GO" id="GO:0033290">
    <property type="term" value="C:eukaryotic 48S preinitiation complex"/>
    <property type="evidence" value="ECO:0007669"/>
    <property type="project" value="UniProtKB-UniRule"/>
</dbReference>